<keyword evidence="1" id="KW-0507">mRNA processing</keyword>
<feature type="compositionally biased region" description="Basic and acidic residues" evidence="3">
    <location>
        <begin position="757"/>
        <end position="770"/>
    </location>
</feature>
<feature type="compositionally biased region" description="Low complexity" evidence="3">
    <location>
        <begin position="473"/>
        <end position="492"/>
    </location>
</feature>
<feature type="domain" description="CCHC-type" evidence="4">
    <location>
        <begin position="784"/>
        <end position="799"/>
    </location>
</feature>
<feature type="region of interest" description="Disordered" evidence="3">
    <location>
        <begin position="733"/>
        <end position="770"/>
    </location>
</feature>
<dbReference type="Proteomes" id="UP001295794">
    <property type="component" value="Unassembled WGS sequence"/>
</dbReference>
<dbReference type="GO" id="GO:0008270">
    <property type="term" value="F:zinc ion binding"/>
    <property type="evidence" value="ECO:0007669"/>
    <property type="project" value="UniProtKB-KW"/>
</dbReference>
<name>A0AAD2HVY9_9AGAR</name>
<evidence type="ECO:0000313" key="5">
    <source>
        <dbReference type="EMBL" id="CAK5282316.1"/>
    </source>
</evidence>
<proteinExistence type="predicted"/>
<keyword evidence="2" id="KW-0479">Metal-binding</keyword>
<protein>
    <recommendedName>
        <fullName evidence="4">CCHC-type domain-containing protein</fullName>
    </recommendedName>
</protein>
<accession>A0AAD2HVY9</accession>
<feature type="compositionally biased region" description="Acidic residues" evidence="3">
    <location>
        <begin position="1128"/>
        <end position="1142"/>
    </location>
</feature>
<feature type="compositionally biased region" description="Low complexity" evidence="3">
    <location>
        <begin position="435"/>
        <end position="451"/>
    </location>
</feature>
<feature type="compositionally biased region" description="Basic and acidic residues" evidence="3">
    <location>
        <begin position="224"/>
        <end position="233"/>
    </location>
</feature>
<dbReference type="Gene3D" id="4.10.60.10">
    <property type="entry name" value="Zinc finger, CCHC-type"/>
    <property type="match status" value="1"/>
</dbReference>
<dbReference type="SUPFAM" id="SSF57756">
    <property type="entry name" value="Retrovirus zinc finger-like domains"/>
    <property type="match status" value="1"/>
</dbReference>
<feature type="compositionally biased region" description="Basic and acidic residues" evidence="3">
    <location>
        <begin position="402"/>
        <end position="411"/>
    </location>
</feature>
<gene>
    <name evidence="5" type="ORF">MYCIT1_LOCUS33982</name>
</gene>
<feature type="region of interest" description="Disordered" evidence="3">
    <location>
        <begin position="188"/>
        <end position="280"/>
    </location>
</feature>
<keyword evidence="6" id="KW-1185">Reference proteome</keyword>
<dbReference type="SMART" id="SM00343">
    <property type="entry name" value="ZnF_C2HC"/>
    <property type="match status" value="1"/>
</dbReference>
<comment type="caution">
    <text evidence="5">The sequence shown here is derived from an EMBL/GenBank/DDBJ whole genome shotgun (WGS) entry which is preliminary data.</text>
</comment>
<evidence type="ECO:0000256" key="2">
    <source>
        <dbReference type="PROSITE-ProRule" id="PRU00047"/>
    </source>
</evidence>
<feature type="compositionally biased region" description="Basic residues" evidence="3">
    <location>
        <begin position="493"/>
        <end position="503"/>
    </location>
</feature>
<evidence type="ECO:0000313" key="6">
    <source>
        <dbReference type="Proteomes" id="UP001295794"/>
    </source>
</evidence>
<reference evidence="5" key="1">
    <citation type="submission" date="2023-11" db="EMBL/GenBank/DDBJ databases">
        <authorList>
            <person name="De Vega J J."/>
            <person name="De Vega J J."/>
        </authorList>
    </citation>
    <scope>NUCLEOTIDE SEQUENCE</scope>
</reference>
<organism evidence="5 6">
    <name type="scientific">Mycena citricolor</name>
    <dbReference type="NCBI Taxonomy" id="2018698"/>
    <lineage>
        <taxon>Eukaryota</taxon>
        <taxon>Fungi</taxon>
        <taxon>Dikarya</taxon>
        <taxon>Basidiomycota</taxon>
        <taxon>Agaricomycotina</taxon>
        <taxon>Agaricomycetes</taxon>
        <taxon>Agaricomycetidae</taxon>
        <taxon>Agaricales</taxon>
        <taxon>Marasmiineae</taxon>
        <taxon>Mycenaceae</taxon>
        <taxon>Mycena</taxon>
    </lineage>
</organism>
<feature type="region of interest" description="Disordered" evidence="3">
    <location>
        <begin position="684"/>
        <end position="709"/>
    </location>
</feature>
<dbReference type="InterPro" id="IPR001878">
    <property type="entry name" value="Znf_CCHC"/>
</dbReference>
<sequence length="1354" mass="150562">MDQIPPAGPAGGYLLGTLRATSEGELAALPPPTSVERPPAQERTYARVVSPAPANPPQPVDASLTVGGDIASNPSPGESPARVHTENPQPPLSVLVRGETDRQRMRTTIEDVEDKEGPWTIATRRTARTHRESVSSIATSVSIRISERRNETYNSLEELTSIVDEAAESMSPEVLRLISDRYASLANAAEQKTPVFKRESDNDTTSESDARSDAIGEMSSRMVEPGKEADHVLENGNDYIHPLETAEWSEDNGGSSPPIAGPSQEKGKGPDPGNWGELGLSDAELEGQKVAFQAFESAQREQNRWKPNPRDTSAADKAALRSTERPPSSESPLAERLEIIEAPQGEELVNQGVFLREFSRMRERIAELEARERRRRVSKHPEARHQKTRESEPHTSRHKGKRPQETPTTERRRSRSGRETAGFVTSVLRGVSLQPSDDSSSGSGSSTSSSGSDDEDSDGPPSDSSSESDSDPSDASSSADGSSSDSGSSTGKNKAKRKKRKTRRSEDRPKGRMLVKPNPPARYDGSENADLYTQFVDESNRYCELGNVPRAHRVAIIGSFLDGDAKDFYNRRIRGHESDWTLKKMLRRLLKYCFSLDYRQKQRKRLARCHQNGKSVNKHVLEMESILLQIGLRKDRERVALLWNSLDADIQEELFRFGLDPEKSKWSRVVKKAVRAERFLNLDKRRKGKGTTNNAASPSAVTPGTGREARKKKFFPRRQGGVIKTAAAVVVPPRESGPKLASRHTPAPGSTSATSKVPEKQGERPWERRLSPQKKAELMSRGVCLNCEEAGHMARSCPKLTTMKSKVKGKPPGFGAHGVSLRLASLGETTEVLDTLEVLSAFPIGFREDGAVLEQWSDLEWSEEGTEDWDDPEEAEVDELEYVVRGIDDSSEVEELVHGIRSMTLDPHPKDDSRLRRPECGLIDRPADLVTKTGLGDMGIGDLAARFASLVLQQCAPFPGDDGSEPTEGRFLVYRVLEEDYYCILDCGTPLNILEGDELVKSCDLHDPNFELGWHWAQKCYLARGIHPDAPDLVLPERYFRALGDSIFAMTLIILQQYESEHKRSSLIEGQEVSPNVFEISRTGSNVRVQMERATLLDQNFDLHRWYNDHMDGDTGLYDDLPLLESSSESDGELEGETDEPTETSWQAWVRATSDCGLQPDLWPSPITSTDVAGDELPEEAAQVGSGQWDMCFDEPRRRSPHERRIGDLMSDGVRCLLEFCQPYPGDDSVNNHMPRDAGERFSVISSWCEEGYYVRDRKNNLSTYLPRSMLENRRFELGAWYSGRVSKQLSIPAEELSGEHRIAVDDLLGIQLSFYLDEMVSRYPEACGNCVNIEPRFSEGKIEGPNVPVLSAT</sequence>
<feature type="compositionally biased region" description="Basic and acidic residues" evidence="3">
    <location>
        <begin position="379"/>
        <end position="395"/>
    </location>
</feature>
<keyword evidence="2" id="KW-0862">Zinc</keyword>
<feature type="region of interest" description="Disordered" evidence="3">
    <location>
        <begin position="1122"/>
        <end position="1143"/>
    </location>
</feature>
<evidence type="ECO:0000256" key="1">
    <source>
        <dbReference type="ARBA" id="ARBA00022664"/>
    </source>
</evidence>
<evidence type="ECO:0000256" key="3">
    <source>
        <dbReference type="SAM" id="MobiDB-lite"/>
    </source>
</evidence>
<dbReference type="GO" id="GO:0003676">
    <property type="term" value="F:nucleic acid binding"/>
    <property type="evidence" value="ECO:0007669"/>
    <property type="project" value="InterPro"/>
</dbReference>
<dbReference type="PROSITE" id="PS50158">
    <property type="entry name" value="ZF_CCHC"/>
    <property type="match status" value="1"/>
</dbReference>
<feature type="region of interest" description="Disordered" evidence="3">
    <location>
        <begin position="295"/>
        <end position="334"/>
    </location>
</feature>
<evidence type="ECO:0000259" key="4">
    <source>
        <dbReference type="PROSITE" id="PS50158"/>
    </source>
</evidence>
<keyword evidence="2" id="KW-0863">Zinc-finger</keyword>
<feature type="region of interest" description="Disordered" evidence="3">
    <location>
        <begin position="368"/>
        <end position="528"/>
    </location>
</feature>
<feature type="region of interest" description="Disordered" evidence="3">
    <location>
        <begin position="47"/>
        <end position="102"/>
    </location>
</feature>
<dbReference type="EMBL" id="CAVNYO010000452">
    <property type="protein sequence ID" value="CAK5282316.1"/>
    <property type="molecule type" value="Genomic_DNA"/>
</dbReference>
<dbReference type="GO" id="GO:0006397">
    <property type="term" value="P:mRNA processing"/>
    <property type="evidence" value="ECO:0007669"/>
    <property type="project" value="UniProtKB-KW"/>
</dbReference>
<feature type="compositionally biased region" description="Polar residues" evidence="3">
    <location>
        <begin position="690"/>
        <end position="702"/>
    </location>
</feature>
<dbReference type="InterPro" id="IPR036875">
    <property type="entry name" value="Znf_CCHC_sf"/>
</dbReference>